<dbReference type="EMBL" id="AP035768">
    <property type="protein sequence ID" value="BFO19477.1"/>
    <property type="molecule type" value="Genomic_DNA"/>
</dbReference>
<accession>A0AAT9HQ51</accession>
<reference evidence="1" key="2">
    <citation type="submission" date="2024-07" db="EMBL/GenBank/DDBJ databases">
        <title>Streptomyces haneummycinica sp. nov., a new antibiotic-producing actinobacterium isolated from marine sediment.</title>
        <authorList>
            <person name="Uemura M."/>
            <person name="Hamada M."/>
            <person name="Hirano S."/>
            <person name="Kobayashi K."/>
            <person name="Ohshiro T."/>
            <person name="Kobayashi T."/>
            <person name="Terahara T."/>
        </authorList>
    </citation>
    <scope>NUCLEOTIDE SEQUENCE</scope>
    <source>
        <strain evidence="1">KM77-8</strain>
    </source>
</reference>
<dbReference type="InterPro" id="IPR036188">
    <property type="entry name" value="FAD/NAD-bd_sf"/>
</dbReference>
<protein>
    <submittedName>
        <fullName evidence="1">Uncharacterized protein</fullName>
    </submittedName>
</protein>
<evidence type="ECO:0000313" key="1">
    <source>
        <dbReference type="EMBL" id="BFO19477.1"/>
    </source>
</evidence>
<gene>
    <name evidence="1" type="ORF">SHKM778_58650</name>
</gene>
<sequence>MTYGKVHGMHALPGMELRDADPARASSEVIGEYFDRYERTFDLRVRRPVTVREVREGPADGCWWRPRRVTGRRGR</sequence>
<dbReference type="Gene3D" id="3.50.50.60">
    <property type="entry name" value="FAD/NAD(P)-binding domain"/>
    <property type="match status" value="1"/>
</dbReference>
<dbReference type="AlphaFoldDB" id="A0AAT9HQ51"/>
<organism evidence="1">
    <name type="scientific">Streptomyces haneummycinicus</name>
    <dbReference type="NCBI Taxonomy" id="3074435"/>
    <lineage>
        <taxon>Bacteria</taxon>
        <taxon>Bacillati</taxon>
        <taxon>Actinomycetota</taxon>
        <taxon>Actinomycetes</taxon>
        <taxon>Kitasatosporales</taxon>
        <taxon>Streptomycetaceae</taxon>
        <taxon>Streptomyces</taxon>
    </lineage>
</organism>
<name>A0AAT9HQ51_9ACTN</name>
<reference evidence="1" key="1">
    <citation type="submission" date="2024-06" db="EMBL/GenBank/DDBJ databases">
        <authorList>
            <consortium name="consrtm"/>
            <person name="Uemura M."/>
            <person name="Terahara T."/>
        </authorList>
    </citation>
    <scope>NUCLEOTIDE SEQUENCE</scope>
    <source>
        <strain evidence="1">KM77-8</strain>
    </source>
</reference>
<proteinExistence type="predicted"/>